<feature type="chain" id="PRO_5046343402" description="Thioredoxin domain-containing protein" evidence="4">
    <location>
        <begin position="17"/>
        <end position="393"/>
    </location>
</feature>
<keyword evidence="2 4" id="KW-0732">Signal</keyword>
<comment type="similarity">
    <text evidence="1">Belongs to the protein disulfide isomerase family.</text>
</comment>
<evidence type="ECO:0000256" key="1">
    <source>
        <dbReference type="ARBA" id="ARBA00006347"/>
    </source>
</evidence>
<dbReference type="PANTHER" id="PTHR45672">
    <property type="entry name" value="PROTEIN DISULFIDE-ISOMERASE C17H9.14C-RELATED"/>
    <property type="match status" value="1"/>
</dbReference>
<dbReference type="Gene3D" id="3.40.30.10">
    <property type="entry name" value="Glutaredoxin"/>
    <property type="match status" value="1"/>
</dbReference>
<dbReference type="CDD" id="cd02961">
    <property type="entry name" value="PDI_a_family"/>
    <property type="match status" value="1"/>
</dbReference>
<comment type="caution">
    <text evidence="6">The sequence shown here is derived from an EMBL/GenBank/DDBJ whole genome shotgun (WGS) entry which is preliminary data.</text>
</comment>
<feature type="domain" description="Thioredoxin" evidence="5">
    <location>
        <begin position="1"/>
        <end position="122"/>
    </location>
</feature>
<accession>A0ABR2KUT0</accession>
<dbReference type="PANTHER" id="PTHR45672:SF3">
    <property type="entry name" value="THIOREDOXIN DOMAIN-CONTAINING PROTEIN 5"/>
    <property type="match status" value="1"/>
</dbReference>
<dbReference type="EMBL" id="JAPFFF010000003">
    <property type="protein sequence ID" value="KAK8894531.1"/>
    <property type="molecule type" value="Genomic_DNA"/>
</dbReference>
<dbReference type="InterPro" id="IPR051063">
    <property type="entry name" value="PDI"/>
</dbReference>
<dbReference type="InterPro" id="IPR036249">
    <property type="entry name" value="Thioredoxin-like_sf"/>
</dbReference>
<dbReference type="InterPro" id="IPR013766">
    <property type="entry name" value="Thioredoxin_domain"/>
</dbReference>
<name>A0ABR2KUT0_9EUKA</name>
<feature type="signal peptide" evidence="4">
    <location>
        <begin position="1"/>
        <end position="16"/>
    </location>
</feature>
<dbReference type="Proteomes" id="UP001470230">
    <property type="component" value="Unassembled WGS sequence"/>
</dbReference>
<evidence type="ECO:0000313" key="7">
    <source>
        <dbReference type="Proteomes" id="UP001470230"/>
    </source>
</evidence>
<sequence>MLFLFFLAQFSFSGKSISITSQNLDEITNNTKKMPIFIKFWSPYCPHCKAFEPIWNEFSKKSDFECIIADVNCIDQSKVCQKFQIESYPTIKWIHPSQNIEIEYFNDRSLESLLSFVKARLSPHFILVTGEREISDQKSEKNIYVFGYKTKNDKIFDNVVDVSKEFNKVNIPVLAIPASSNHLTFHEYDGTEKFEDKKFKKDNLRKFFQKHIFSFFNEMKPEFISQFHTLSKPVILYFLLNQGFKKHFLRINLNQLKSKYHFLYTNYNQTDGSIRDLFTPYSKTESFLVFIDPKSKKYISSKAHLSEGDLLSWIKEEVENDKGKEKWKKMFPSRFTVDGNLIYRNKNLNKKGPFIFNGIIYFFTLISACILIFSIYLGQCNGERSPGQPIVDV</sequence>
<dbReference type="Pfam" id="PF00085">
    <property type="entry name" value="Thioredoxin"/>
    <property type="match status" value="1"/>
</dbReference>
<proteinExistence type="inferred from homology"/>
<keyword evidence="3" id="KW-1133">Transmembrane helix</keyword>
<evidence type="ECO:0000256" key="4">
    <source>
        <dbReference type="SAM" id="SignalP"/>
    </source>
</evidence>
<evidence type="ECO:0000256" key="2">
    <source>
        <dbReference type="ARBA" id="ARBA00022729"/>
    </source>
</evidence>
<protein>
    <recommendedName>
        <fullName evidence="5">Thioredoxin domain-containing protein</fullName>
    </recommendedName>
</protein>
<dbReference type="PROSITE" id="PS00194">
    <property type="entry name" value="THIOREDOXIN_1"/>
    <property type="match status" value="1"/>
</dbReference>
<keyword evidence="3" id="KW-0472">Membrane</keyword>
<reference evidence="6 7" key="1">
    <citation type="submission" date="2024-04" db="EMBL/GenBank/DDBJ databases">
        <title>Tritrichomonas musculus Genome.</title>
        <authorList>
            <person name="Alves-Ferreira E."/>
            <person name="Grigg M."/>
            <person name="Lorenzi H."/>
            <person name="Galac M."/>
        </authorList>
    </citation>
    <scope>NUCLEOTIDE SEQUENCE [LARGE SCALE GENOMIC DNA]</scope>
    <source>
        <strain evidence="6 7">EAF2021</strain>
    </source>
</reference>
<keyword evidence="3" id="KW-0812">Transmembrane</keyword>
<gene>
    <name evidence="6" type="ORF">M9Y10_022965</name>
</gene>
<evidence type="ECO:0000259" key="5">
    <source>
        <dbReference type="PROSITE" id="PS51352"/>
    </source>
</evidence>
<dbReference type="InterPro" id="IPR017937">
    <property type="entry name" value="Thioredoxin_CS"/>
</dbReference>
<evidence type="ECO:0000313" key="6">
    <source>
        <dbReference type="EMBL" id="KAK8894531.1"/>
    </source>
</evidence>
<evidence type="ECO:0000256" key="3">
    <source>
        <dbReference type="SAM" id="Phobius"/>
    </source>
</evidence>
<dbReference type="PROSITE" id="PS51352">
    <property type="entry name" value="THIOREDOXIN_2"/>
    <property type="match status" value="1"/>
</dbReference>
<keyword evidence="7" id="KW-1185">Reference proteome</keyword>
<organism evidence="6 7">
    <name type="scientific">Tritrichomonas musculus</name>
    <dbReference type="NCBI Taxonomy" id="1915356"/>
    <lineage>
        <taxon>Eukaryota</taxon>
        <taxon>Metamonada</taxon>
        <taxon>Parabasalia</taxon>
        <taxon>Tritrichomonadida</taxon>
        <taxon>Tritrichomonadidae</taxon>
        <taxon>Tritrichomonas</taxon>
    </lineage>
</organism>
<dbReference type="SUPFAM" id="SSF52833">
    <property type="entry name" value="Thioredoxin-like"/>
    <property type="match status" value="1"/>
</dbReference>
<feature type="transmembrane region" description="Helical" evidence="3">
    <location>
        <begin position="354"/>
        <end position="377"/>
    </location>
</feature>